<protein>
    <submittedName>
        <fullName evidence="1">Uncharacterized protein</fullName>
    </submittedName>
</protein>
<dbReference type="EMBL" id="LLXI01000498">
    <property type="protein sequence ID" value="PKY46920.1"/>
    <property type="molecule type" value="Genomic_DNA"/>
</dbReference>
<sequence length="523" mass="60991">MNSWNRYFDDIPVNNWSVFQFHKNWIDVHKNEPEKLIYSKAMDTLIKSLRAIINRSSDLSKIWKANELLAKCQNQNHRKAGSNIDKLWLGVEKTFQEKNINAGTNCIQLVSCEGVNISNVGDKRSLATPITDKHLDKENSYKRRREDLDNVNFLYDEKNTNEEDELEKHAEETIQYNGKIWIVGSTKINVRDALTKWQKRKDRPRTDLAFYDIIDVTPGSNSDFIRSQPNDAIYEMKQFGSSEEPSIADDVKELIVKFIKANDFRKVVDENYVETRKNDTLKFIWDFANLLAESFERDNDLTDFDLSELAYREIFLAPLIRSLFRGMHREMRIFFGEKHLFASSEELNLEKTDKESREVGRKVDIIWSLKSTDLEFTVGEVSGPPNQRSHPRFFSDKLKIAKMLKIIINRIVRKHCGTGVKLSSLKLYGLQIYNNEVICYELSVPFRGLYIFREVLRSKLPTNKVELALISRSIPTLLKFKELLEQSQKSLKDYIVDAYIMSIDSGESANQFITFTKQDKKNK</sequence>
<proteinExistence type="predicted"/>
<reference evidence="1 2" key="1">
    <citation type="submission" date="2015-10" db="EMBL/GenBank/DDBJ databases">
        <title>Genome analyses suggest a sexual origin of heterokaryosis in a supposedly ancient asexual fungus.</title>
        <authorList>
            <person name="Ropars J."/>
            <person name="Sedzielewska K."/>
            <person name="Noel J."/>
            <person name="Charron P."/>
            <person name="Farinelli L."/>
            <person name="Marton T."/>
            <person name="Kruger M."/>
            <person name="Pelin A."/>
            <person name="Brachmann A."/>
            <person name="Corradi N."/>
        </authorList>
    </citation>
    <scope>NUCLEOTIDE SEQUENCE [LARGE SCALE GENOMIC DNA]</scope>
    <source>
        <strain evidence="1 2">A4</strain>
    </source>
</reference>
<dbReference type="VEuPathDB" id="FungiDB:RhiirFUN_023311"/>
<gene>
    <name evidence="1" type="ORF">RhiirA4_402947</name>
</gene>
<organism evidence="1 2">
    <name type="scientific">Rhizophagus irregularis</name>
    <dbReference type="NCBI Taxonomy" id="588596"/>
    <lineage>
        <taxon>Eukaryota</taxon>
        <taxon>Fungi</taxon>
        <taxon>Fungi incertae sedis</taxon>
        <taxon>Mucoromycota</taxon>
        <taxon>Glomeromycotina</taxon>
        <taxon>Glomeromycetes</taxon>
        <taxon>Glomerales</taxon>
        <taxon>Glomeraceae</taxon>
        <taxon>Rhizophagus</taxon>
    </lineage>
</organism>
<evidence type="ECO:0000313" key="2">
    <source>
        <dbReference type="Proteomes" id="UP000234323"/>
    </source>
</evidence>
<dbReference type="Proteomes" id="UP000234323">
    <property type="component" value="Unassembled WGS sequence"/>
</dbReference>
<dbReference type="AlphaFoldDB" id="A0A2I1GJW1"/>
<dbReference type="VEuPathDB" id="FungiDB:FUN_003534"/>
<accession>A0A2I1GJW1</accession>
<keyword evidence="2" id="KW-1185">Reference proteome</keyword>
<evidence type="ECO:0000313" key="1">
    <source>
        <dbReference type="EMBL" id="PKY46920.1"/>
    </source>
</evidence>
<comment type="caution">
    <text evidence="1">The sequence shown here is derived from an EMBL/GenBank/DDBJ whole genome shotgun (WGS) entry which is preliminary data.</text>
</comment>
<dbReference type="VEuPathDB" id="FungiDB:RhiirA1_420216"/>
<name>A0A2I1GJW1_9GLOM</name>